<dbReference type="EnsemblPlants" id="PGSC0003DMT400026226">
    <property type="protein sequence ID" value="PGSC0003DMT400026226"/>
    <property type="gene ID" value="PGSC0003DMG400010113"/>
</dbReference>
<accession>M1AMV3</accession>
<sequence length="68" mass="7923">MISKEQKPSFSESQNVINQDSENGSSLISSQLYLKSSIDHQNVVLRRLRHHKCKFAKSIGQYFFHKEL</sequence>
<reference evidence="3" key="1">
    <citation type="journal article" date="2011" name="Nature">
        <title>Genome sequence and analysis of the tuber crop potato.</title>
        <authorList>
            <consortium name="The Potato Genome Sequencing Consortium"/>
        </authorList>
    </citation>
    <scope>NUCLEOTIDE SEQUENCE [LARGE SCALE GENOMIC DNA]</scope>
    <source>
        <strain evidence="3">cv. DM1-3 516 R44</strain>
    </source>
</reference>
<evidence type="ECO:0000313" key="2">
    <source>
        <dbReference type="EnsemblPlants" id="PGSC0003DMT400026226"/>
    </source>
</evidence>
<evidence type="ECO:0000313" key="3">
    <source>
        <dbReference type="Proteomes" id="UP000011115"/>
    </source>
</evidence>
<evidence type="ECO:0000256" key="1">
    <source>
        <dbReference type="SAM" id="MobiDB-lite"/>
    </source>
</evidence>
<feature type="compositionally biased region" description="Polar residues" evidence="1">
    <location>
        <begin position="8"/>
        <end position="22"/>
    </location>
</feature>
<organism evidence="2 3">
    <name type="scientific">Solanum tuberosum</name>
    <name type="common">Potato</name>
    <dbReference type="NCBI Taxonomy" id="4113"/>
    <lineage>
        <taxon>Eukaryota</taxon>
        <taxon>Viridiplantae</taxon>
        <taxon>Streptophyta</taxon>
        <taxon>Embryophyta</taxon>
        <taxon>Tracheophyta</taxon>
        <taxon>Spermatophyta</taxon>
        <taxon>Magnoliopsida</taxon>
        <taxon>eudicotyledons</taxon>
        <taxon>Gunneridae</taxon>
        <taxon>Pentapetalae</taxon>
        <taxon>asterids</taxon>
        <taxon>lamiids</taxon>
        <taxon>Solanales</taxon>
        <taxon>Solanaceae</taxon>
        <taxon>Solanoideae</taxon>
        <taxon>Solaneae</taxon>
        <taxon>Solanum</taxon>
    </lineage>
</organism>
<keyword evidence="3" id="KW-1185">Reference proteome</keyword>
<name>M1AMV3_SOLTU</name>
<proteinExistence type="predicted"/>
<protein>
    <submittedName>
        <fullName evidence="2">Uncharacterized protein</fullName>
    </submittedName>
</protein>
<dbReference type="Gramene" id="PGSC0003DMT400026226">
    <property type="protein sequence ID" value="PGSC0003DMT400026226"/>
    <property type="gene ID" value="PGSC0003DMG400010113"/>
</dbReference>
<dbReference type="AlphaFoldDB" id="M1AMV3"/>
<dbReference type="Proteomes" id="UP000011115">
    <property type="component" value="Unassembled WGS sequence"/>
</dbReference>
<dbReference type="InParanoid" id="M1AMV3"/>
<dbReference type="PaxDb" id="4113-PGSC0003DMT400026226"/>
<dbReference type="HOGENOM" id="CLU_2798937_0_0_1"/>
<feature type="region of interest" description="Disordered" evidence="1">
    <location>
        <begin position="1"/>
        <end position="22"/>
    </location>
</feature>
<reference evidence="2" key="2">
    <citation type="submission" date="2015-06" db="UniProtKB">
        <authorList>
            <consortium name="EnsemblPlants"/>
        </authorList>
    </citation>
    <scope>IDENTIFICATION</scope>
    <source>
        <strain evidence="2">DM1-3 516 R44</strain>
    </source>
</reference>